<dbReference type="EMBL" id="VXAG01000426">
    <property type="protein sequence ID" value="NXJ79349.1"/>
    <property type="molecule type" value="Genomic_DNA"/>
</dbReference>
<evidence type="ECO:0000256" key="1">
    <source>
        <dbReference type="ARBA" id="ARBA00022737"/>
    </source>
</evidence>
<feature type="domain" description="Fibronectin type-III" evidence="4">
    <location>
        <begin position="657"/>
        <end position="717"/>
    </location>
</feature>
<dbReference type="PANTHER" id="PTHR14340">
    <property type="entry name" value="MICROFIBRIL-ASSOCIATED GLYCOPROTEIN 3"/>
    <property type="match status" value="1"/>
</dbReference>
<dbReference type="InterPro" id="IPR036179">
    <property type="entry name" value="Ig-like_dom_sf"/>
</dbReference>
<dbReference type="PRINTS" id="PR00014">
    <property type="entry name" value="FNTYPEIII"/>
</dbReference>
<dbReference type="CDD" id="cd00063">
    <property type="entry name" value="FN3"/>
    <property type="match status" value="6"/>
</dbReference>
<dbReference type="FunFam" id="2.60.40.10:FF:001400">
    <property type="entry name" value="Titin a"/>
    <property type="match status" value="1"/>
</dbReference>
<feature type="domain" description="Fibronectin type-III" evidence="4">
    <location>
        <begin position="64"/>
        <end position="159"/>
    </location>
</feature>
<feature type="domain" description="Ig-like" evidence="3">
    <location>
        <begin position="461"/>
        <end position="546"/>
    </location>
</feature>
<dbReference type="InterPro" id="IPR003598">
    <property type="entry name" value="Ig_sub2"/>
</dbReference>
<feature type="domain" description="Fibronectin type-III" evidence="4">
    <location>
        <begin position="1"/>
        <end position="58"/>
    </location>
</feature>
<dbReference type="InterPro" id="IPR003961">
    <property type="entry name" value="FN3_dom"/>
</dbReference>
<name>A0A7L0E8G2_TROML</name>
<dbReference type="FunFam" id="2.60.40.10:FF:000635">
    <property type="entry name" value="Titin b"/>
    <property type="match status" value="1"/>
</dbReference>
<comment type="caution">
    <text evidence="5">The sequence shown here is derived from an EMBL/GenBank/DDBJ whole genome shotgun (WGS) entry which is preliminary data.</text>
</comment>
<evidence type="ECO:0000256" key="2">
    <source>
        <dbReference type="ARBA" id="ARBA00023319"/>
    </source>
</evidence>
<dbReference type="Gene3D" id="2.60.40.10">
    <property type="entry name" value="Immunoglobulins"/>
    <property type="match status" value="8"/>
</dbReference>
<organism evidence="5 6">
    <name type="scientific">Trogon melanurus</name>
    <name type="common">Black-tailed trogon</name>
    <dbReference type="NCBI Taxonomy" id="56311"/>
    <lineage>
        <taxon>Eukaryota</taxon>
        <taxon>Metazoa</taxon>
        <taxon>Chordata</taxon>
        <taxon>Craniata</taxon>
        <taxon>Vertebrata</taxon>
        <taxon>Euteleostomi</taxon>
        <taxon>Archelosauria</taxon>
        <taxon>Archosauria</taxon>
        <taxon>Dinosauria</taxon>
        <taxon>Saurischia</taxon>
        <taxon>Theropoda</taxon>
        <taxon>Coelurosauria</taxon>
        <taxon>Aves</taxon>
        <taxon>Neognathae</taxon>
        <taxon>Neoaves</taxon>
        <taxon>Telluraves</taxon>
        <taxon>Coraciimorphae</taxon>
        <taxon>Trogoniformes</taxon>
        <taxon>Trogonidae</taxon>
        <taxon>Trogon</taxon>
    </lineage>
</organism>
<dbReference type="FunFam" id="2.60.40.10:FF:000002">
    <property type="entry name" value="Titin a"/>
    <property type="match status" value="1"/>
</dbReference>
<dbReference type="SMART" id="SM00408">
    <property type="entry name" value="IGc2"/>
    <property type="match status" value="2"/>
</dbReference>
<evidence type="ECO:0000259" key="3">
    <source>
        <dbReference type="PROSITE" id="PS50835"/>
    </source>
</evidence>
<evidence type="ECO:0000313" key="5">
    <source>
        <dbReference type="EMBL" id="NXJ79349.1"/>
    </source>
</evidence>
<dbReference type="FunFam" id="2.60.40.10:FF:000003">
    <property type="entry name" value="Titin isoform E"/>
    <property type="match status" value="1"/>
</dbReference>
<dbReference type="PROSITE" id="PS50853">
    <property type="entry name" value="FN3"/>
    <property type="match status" value="6"/>
</dbReference>
<dbReference type="SMART" id="SM00060">
    <property type="entry name" value="FN3"/>
    <property type="match status" value="5"/>
</dbReference>
<dbReference type="FunFam" id="2.60.40.10:FF:000135">
    <property type="entry name" value="Titin a"/>
    <property type="match status" value="1"/>
</dbReference>
<dbReference type="InterPro" id="IPR013783">
    <property type="entry name" value="Ig-like_fold"/>
</dbReference>
<dbReference type="AlphaFoldDB" id="A0A7L0E8G2"/>
<dbReference type="Proteomes" id="UP000550660">
    <property type="component" value="Unassembled WGS sequence"/>
</dbReference>
<feature type="non-terminal residue" evidence="5">
    <location>
        <position position="1"/>
    </location>
</feature>
<dbReference type="Pfam" id="PF07679">
    <property type="entry name" value="I-set"/>
    <property type="match status" value="2"/>
</dbReference>
<dbReference type="SUPFAM" id="SSF49265">
    <property type="entry name" value="Fibronectin type III"/>
    <property type="match status" value="3"/>
</dbReference>
<protein>
    <submittedName>
        <fullName evidence="5">TITIN protein</fullName>
    </submittedName>
</protein>
<feature type="domain" description="Fibronectin type-III" evidence="4">
    <location>
        <begin position="360"/>
        <end position="457"/>
    </location>
</feature>
<evidence type="ECO:0000259" key="4">
    <source>
        <dbReference type="PROSITE" id="PS50853"/>
    </source>
</evidence>
<dbReference type="InterPro" id="IPR013098">
    <property type="entry name" value="Ig_I-set"/>
</dbReference>
<feature type="non-terminal residue" evidence="5">
    <location>
        <position position="717"/>
    </location>
</feature>
<dbReference type="SUPFAM" id="SSF48726">
    <property type="entry name" value="Immunoglobulin"/>
    <property type="match status" value="2"/>
</dbReference>
<keyword evidence="6" id="KW-1185">Reference proteome</keyword>
<dbReference type="InterPro" id="IPR036116">
    <property type="entry name" value="FN3_sf"/>
</dbReference>
<dbReference type="OrthoDB" id="504170at2759"/>
<dbReference type="Pfam" id="PF00041">
    <property type="entry name" value="fn3"/>
    <property type="match status" value="5"/>
</dbReference>
<reference evidence="5 6" key="1">
    <citation type="submission" date="2019-09" db="EMBL/GenBank/DDBJ databases">
        <title>Bird 10,000 Genomes (B10K) Project - Family phase.</title>
        <authorList>
            <person name="Zhang G."/>
        </authorList>
    </citation>
    <scope>NUCLEOTIDE SEQUENCE [LARGE SCALE GENOMIC DNA]</scope>
    <source>
        <strain evidence="5">B10K-DU-007-40</strain>
        <tissue evidence="5">Mixed tissue sample</tissue>
    </source>
</reference>
<accession>A0A7L0E8G2</accession>
<feature type="domain" description="Ig-like" evidence="3">
    <location>
        <begin position="163"/>
        <end position="252"/>
    </location>
</feature>
<keyword evidence="2" id="KW-0393">Immunoglobulin domain</keyword>
<feature type="domain" description="Fibronectin type-III" evidence="4">
    <location>
        <begin position="557"/>
        <end position="651"/>
    </location>
</feature>
<keyword evidence="1" id="KW-0677">Repeat</keyword>
<feature type="domain" description="Fibronectin type-III" evidence="4">
    <location>
        <begin position="259"/>
        <end position="354"/>
    </location>
</feature>
<dbReference type="FunFam" id="2.60.40.10:FF:000034">
    <property type="entry name" value="Titin isoform A"/>
    <property type="match status" value="1"/>
</dbReference>
<dbReference type="PROSITE" id="PS50835">
    <property type="entry name" value="IG_LIKE"/>
    <property type="match status" value="2"/>
</dbReference>
<proteinExistence type="predicted"/>
<dbReference type="InterPro" id="IPR003599">
    <property type="entry name" value="Ig_sub"/>
</dbReference>
<evidence type="ECO:0000313" key="6">
    <source>
        <dbReference type="Proteomes" id="UP000550660"/>
    </source>
</evidence>
<dbReference type="InterPro" id="IPR007110">
    <property type="entry name" value="Ig-like_dom"/>
</dbReference>
<dbReference type="SMART" id="SM00409">
    <property type="entry name" value="IG"/>
    <property type="match status" value="2"/>
</dbReference>
<gene>
    <name evidence="5" type="primary">Ttn_11</name>
    <name evidence="5" type="ORF">TROMEL_R04780</name>
</gene>
<dbReference type="PANTHER" id="PTHR14340:SF13">
    <property type="entry name" value="TITIN"/>
    <property type="match status" value="1"/>
</dbReference>
<sequence>RESDHRAWTPVSCTVTRQNATVQGLIEGKAYFFRIAAENIIGMGPFTETTKEIVIRDPITVPDRPEDLEVKAVTKNSVTLTWNPPKYNGGSDITMYVLESRLIGKEKFHKVTKEKMLDRKYTVEGLKEGDTYEYRVSACNIVGQGKPSFCTKPITCKDEIAPPSLDLDFRDKLIVRVGEAFSLTGRYSGKPAPKVTWLKDDIVVKEDDRIKIQTTPTTLCLGILKSVREDSGKYCVTVENSTGSRKGFCQVNVVGVPDAPEQPIIKDVTKDSAVVVWKKPYDGGKPITNYIVEKKETMATRWVRVTRDPIFPSTQFKVPDLLEGCQYEFRVSAENEIGVGDPSPPSKPIFARDPIAKPSPPINPEAVDKTKNSVDLSWQPPRHDGNGKIIGYLVEYQKVGDEEWKKANLTADSCPETKYKVTGLTEGLTYKFRVRAVNAAGESEPAYVPDPVEVKDRLEPPELILDANMAREQHVKAGDTLRLSAVIKGVPFPKVSWKKEDHEVSPKADIEVTGVGSKLEIRNTVHEDGGIYSLTVENPAGSKTVSVKVVVLDKPGPPRNLQVSEVRSDSCYLTWMEPEDDGGSVITNYVVERKDVASAQWVAISSSSKKRSHIAKYLIEGTQYLFRVAAENQYGRGPYVETLKPIKAIDPLHPPGPPKNLHHVDVDKTEVSLVWDRPDRDGGAEITGYLVEYQEDGADEWTKFQTVPMLDCVVTGL</sequence>